<reference evidence="2 3" key="1">
    <citation type="journal article" date="2016" name="Genome Biol. Evol.">
        <title>Divergent and convergent evolution of fungal pathogenicity.</title>
        <authorList>
            <person name="Shang Y."/>
            <person name="Xiao G."/>
            <person name="Zheng P."/>
            <person name="Cen K."/>
            <person name="Zhan S."/>
            <person name="Wang C."/>
        </authorList>
    </citation>
    <scope>NUCLEOTIDE SEQUENCE [LARGE SCALE GENOMIC DNA]</scope>
    <source>
        <strain evidence="2 3">RCEF 1005</strain>
    </source>
</reference>
<dbReference type="AlphaFoldDB" id="A0A168HQ43"/>
<evidence type="ECO:0000313" key="3">
    <source>
        <dbReference type="Proteomes" id="UP000076881"/>
    </source>
</evidence>
<evidence type="ECO:0000313" key="2">
    <source>
        <dbReference type="EMBL" id="OAA78080.1"/>
    </source>
</evidence>
<proteinExistence type="predicted"/>
<accession>A0A168HQ43</accession>
<dbReference type="EMBL" id="AZHF01000003">
    <property type="protein sequence ID" value="OAA78080.1"/>
    <property type="molecule type" value="Genomic_DNA"/>
</dbReference>
<feature type="region of interest" description="Disordered" evidence="1">
    <location>
        <begin position="40"/>
        <end position="67"/>
    </location>
</feature>
<sequence>MKSVVQSQAISLCSTHAGTKASSTQRIQAQNLLQDIQSSTSSIHTAKRPTGMIRCSSSDHHFAKNKN</sequence>
<name>A0A168HQ43_CORDF</name>
<dbReference type="Proteomes" id="UP000076881">
    <property type="component" value="Unassembled WGS sequence"/>
</dbReference>
<evidence type="ECO:0000256" key="1">
    <source>
        <dbReference type="SAM" id="MobiDB-lite"/>
    </source>
</evidence>
<protein>
    <submittedName>
        <fullName evidence="2">Uncharacterized protein</fullName>
    </submittedName>
</protein>
<organism evidence="2 3">
    <name type="scientific">Akanthomyces lecanii RCEF 1005</name>
    <dbReference type="NCBI Taxonomy" id="1081108"/>
    <lineage>
        <taxon>Eukaryota</taxon>
        <taxon>Fungi</taxon>
        <taxon>Dikarya</taxon>
        <taxon>Ascomycota</taxon>
        <taxon>Pezizomycotina</taxon>
        <taxon>Sordariomycetes</taxon>
        <taxon>Hypocreomycetidae</taxon>
        <taxon>Hypocreales</taxon>
        <taxon>Cordycipitaceae</taxon>
        <taxon>Akanthomyces</taxon>
        <taxon>Cordyceps confragosa</taxon>
    </lineage>
</organism>
<keyword evidence="3" id="KW-1185">Reference proteome</keyword>
<feature type="compositionally biased region" description="Basic and acidic residues" evidence="1">
    <location>
        <begin position="57"/>
        <end position="67"/>
    </location>
</feature>
<gene>
    <name evidence="2" type="ORF">LEL_04903</name>
</gene>
<comment type="caution">
    <text evidence="2">The sequence shown here is derived from an EMBL/GenBank/DDBJ whole genome shotgun (WGS) entry which is preliminary data.</text>
</comment>